<feature type="compositionally biased region" description="Basic and acidic residues" evidence="1">
    <location>
        <begin position="58"/>
        <end position="80"/>
    </location>
</feature>
<keyword evidence="3" id="KW-1185">Reference proteome</keyword>
<sequence>MTERKIEWTPRESKRLLEGLTKRWADVLMANVNHIHPQMATSLDSRIGHSYVTMLGTDHLHGRQLRERERERETNKDHAGARTTGENGPSK</sequence>
<name>A0AAD5MGJ0_PARTN</name>
<accession>A0AAD5MGJ0</accession>
<protein>
    <submittedName>
        <fullName evidence="2">Uncharacterized protein</fullName>
    </submittedName>
</protein>
<reference evidence="2" key="1">
    <citation type="submission" date="2021-06" db="EMBL/GenBank/DDBJ databases">
        <title>Parelaphostrongylus tenuis whole genome reference sequence.</title>
        <authorList>
            <person name="Garwood T.J."/>
            <person name="Larsen P.A."/>
            <person name="Fountain-Jones N.M."/>
            <person name="Garbe J.R."/>
            <person name="Macchietto M.G."/>
            <person name="Kania S.A."/>
            <person name="Gerhold R.W."/>
            <person name="Richards J.E."/>
            <person name="Wolf T.M."/>
        </authorList>
    </citation>
    <scope>NUCLEOTIDE SEQUENCE</scope>
    <source>
        <strain evidence="2">MNPRO001-30</strain>
        <tissue evidence="2">Meninges</tissue>
    </source>
</reference>
<dbReference type="EMBL" id="JAHQIW010000545">
    <property type="protein sequence ID" value="KAJ1348726.1"/>
    <property type="molecule type" value="Genomic_DNA"/>
</dbReference>
<evidence type="ECO:0000256" key="1">
    <source>
        <dbReference type="SAM" id="MobiDB-lite"/>
    </source>
</evidence>
<feature type="region of interest" description="Disordered" evidence="1">
    <location>
        <begin position="58"/>
        <end position="91"/>
    </location>
</feature>
<evidence type="ECO:0000313" key="3">
    <source>
        <dbReference type="Proteomes" id="UP001196413"/>
    </source>
</evidence>
<gene>
    <name evidence="2" type="ORF">KIN20_004092</name>
</gene>
<proteinExistence type="predicted"/>
<evidence type="ECO:0000313" key="2">
    <source>
        <dbReference type="EMBL" id="KAJ1348726.1"/>
    </source>
</evidence>
<dbReference type="Proteomes" id="UP001196413">
    <property type="component" value="Unassembled WGS sequence"/>
</dbReference>
<comment type="caution">
    <text evidence="2">The sequence shown here is derived from an EMBL/GenBank/DDBJ whole genome shotgun (WGS) entry which is preliminary data.</text>
</comment>
<organism evidence="2 3">
    <name type="scientific">Parelaphostrongylus tenuis</name>
    <name type="common">Meningeal worm</name>
    <dbReference type="NCBI Taxonomy" id="148309"/>
    <lineage>
        <taxon>Eukaryota</taxon>
        <taxon>Metazoa</taxon>
        <taxon>Ecdysozoa</taxon>
        <taxon>Nematoda</taxon>
        <taxon>Chromadorea</taxon>
        <taxon>Rhabditida</taxon>
        <taxon>Rhabditina</taxon>
        <taxon>Rhabditomorpha</taxon>
        <taxon>Strongyloidea</taxon>
        <taxon>Metastrongylidae</taxon>
        <taxon>Parelaphostrongylus</taxon>
    </lineage>
</organism>
<dbReference type="AlphaFoldDB" id="A0AAD5MGJ0"/>